<dbReference type="GO" id="GO:0015036">
    <property type="term" value="F:disulfide oxidoreductase activity"/>
    <property type="evidence" value="ECO:0007669"/>
    <property type="project" value="InterPro"/>
</dbReference>
<dbReference type="GO" id="GO:0017004">
    <property type="term" value="P:cytochrome complex assembly"/>
    <property type="evidence" value="ECO:0007669"/>
    <property type="project" value="UniProtKB-KW"/>
</dbReference>
<dbReference type="InterPro" id="IPR004799">
    <property type="entry name" value="Periplasmic_diS_OxRdtase_DsbE"/>
</dbReference>
<proteinExistence type="inferred from homology"/>
<evidence type="ECO:0000256" key="1">
    <source>
        <dbReference type="ARBA" id="ARBA00004383"/>
    </source>
</evidence>
<evidence type="ECO:0000256" key="5">
    <source>
        <dbReference type="ARBA" id="ARBA00023284"/>
    </source>
</evidence>
<reference evidence="7 8" key="1">
    <citation type="submission" date="2018-10" db="EMBL/GenBank/DDBJ databases">
        <title>Genomic Encyclopedia of Type Strains, Phase IV (KMG-IV): sequencing the most valuable type-strain genomes for metagenomic binning, comparative biology and taxonomic classification.</title>
        <authorList>
            <person name="Goeker M."/>
        </authorList>
    </citation>
    <scope>NUCLEOTIDE SEQUENCE [LARGE SCALE GENOMIC DNA]</scope>
    <source>
        <strain evidence="7 8">DSM 25080</strain>
    </source>
</reference>
<organism evidence="7 8">
    <name type="scientific">Umboniibacter marinipuniceus</name>
    <dbReference type="NCBI Taxonomy" id="569599"/>
    <lineage>
        <taxon>Bacteria</taxon>
        <taxon>Pseudomonadati</taxon>
        <taxon>Pseudomonadota</taxon>
        <taxon>Gammaproteobacteria</taxon>
        <taxon>Cellvibrionales</taxon>
        <taxon>Cellvibrionaceae</taxon>
        <taxon>Umboniibacter</taxon>
    </lineage>
</organism>
<dbReference type="PROSITE" id="PS51352">
    <property type="entry name" value="THIOREDOXIN_2"/>
    <property type="match status" value="1"/>
</dbReference>
<dbReference type="InterPro" id="IPR013766">
    <property type="entry name" value="Thioredoxin_domain"/>
</dbReference>
<gene>
    <name evidence="7" type="ORF">DFR27_1110</name>
</gene>
<dbReference type="SUPFAM" id="SSF52833">
    <property type="entry name" value="Thioredoxin-like"/>
    <property type="match status" value="1"/>
</dbReference>
<evidence type="ECO:0000256" key="3">
    <source>
        <dbReference type="ARBA" id="ARBA00022748"/>
    </source>
</evidence>
<dbReference type="RefSeq" id="WP_121876442.1">
    <property type="nucleotide sequence ID" value="NZ_REFJ01000002.1"/>
</dbReference>
<dbReference type="Proteomes" id="UP000267187">
    <property type="component" value="Unassembled WGS sequence"/>
</dbReference>
<dbReference type="PANTHER" id="PTHR42852">
    <property type="entry name" value="THIOL:DISULFIDE INTERCHANGE PROTEIN DSBE"/>
    <property type="match status" value="1"/>
</dbReference>
<comment type="subcellular location">
    <subcellularLocation>
        <location evidence="1">Cell inner membrane</location>
        <topology evidence="1">Single-pass membrane protein</topology>
        <orientation evidence="1">Periplasmic side</orientation>
    </subcellularLocation>
</comment>
<evidence type="ECO:0000313" key="7">
    <source>
        <dbReference type="EMBL" id="RMA81294.1"/>
    </source>
</evidence>
<dbReference type="GO" id="GO:0030288">
    <property type="term" value="C:outer membrane-bounded periplasmic space"/>
    <property type="evidence" value="ECO:0007669"/>
    <property type="project" value="InterPro"/>
</dbReference>
<dbReference type="CDD" id="cd03010">
    <property type="entry name" value="TlpA_like_DsbE"/>
    <property type="match status" value="1"/>
</dbReference>
<comment type="caution">
    <text evidence="7">The sequence shown here is derived from an EMBL/GenBank/DDBJ whole genome shotgun (WGS) entry which is preliminary data.</text>
</comment>
<dbReference type="InterPro" id="IPR050553">
    <property type="entry name" value="Thioredoxin_ResA/DsbE_sf"/>
</dbReference>
<dbReference type="Pfam" id="PF08534">
    <property type="entry name" value="Redoxin"/>
    <property type="match status" value="1"/>
</dbReference>
<dbReference type="OrthoDB" id="9799347at2"/>
<dbReference type="AlphaFoldDB" id="A0A3M0AAQ9"/>
<evidence type="ECO:0000256" key="4">
    <source>
        <dbReference type="ARBA" id="ARBA00023157"/>
    </source>
</evidence>
<dbReference type="PANTHER" id="PTHR42852:SF6">
    <property type="entry name" value="THIOL:DISULFIDE INTERCHANGE PROTEIN DSBE"/>
    <property type="match status" value="1"/>
</dbReference>
<keyword evidence="3" id="KW-0201">Cytochrome c-type biogenesis</keyword>
<evidence type="ECO:0000259" key="6">
    <source>
        <dbReference type="PROSITE" id="PS51352"/>
    </source>
</evidence>
<keyword evidence="8" id="KW-1185">Reference proteome</keyword>
<keyword evidence="4" id="KW-1015">Disulfide bond</keyword>
<dbReference type="Gene3D" id="3.40.30.10">
    <property type="entry name" value="Glutaredoxin"/>
    <property type="match status" value="1"/>
</dbReference>
<dbReference type="InterPro" id="IPR013740">
    <property type="entry name" value="Redoxin"/>
</dbReference>
<dbReference type="EMBL" id="REFJ01000002">
    <property type="protein sequence ID" value="RMA81294.1"/>
    <property type="molecule type" value="Genomic_DNA"/>
</dbReference>
<feature type="domain" description="Thioredoxin" evidence="6">
    <location>
        <begin position="34"/>
        <end position="172"/>
    </location>
</feature>
<dbReference type="InterPro" id="IPR036249">
    <property type="entry name" value="Thioredoxin-like_sf"/>
</dbReference>
<evidence type="ECO:0000313" key="8">
    <source>
        <dbReference type="Proteomes" id="UP000267187"/>
    </source>
</evidence>
<protein>
    <submittedName>
        <fullName evidence="7">Cytochrome c biogenesis protein CcmG/thiol:disulfide interchange protein DsbE</fullName>
    </submittedName>
</protein>
<accession>A0A3M0AAQ9</accession>
<keyword evidence="5" id="KW-0676">Redox-active center</keyword>
<name>A0A3M0AAQ9_9GAMM</name>
<evidence type="ECO:0000256" key="2">
    <source>
        <dbReference type="ARBA" id="ARBA00007758"/>
    </source>
</evidence>
<dbReference type="GO" id="GO:0005886">
    <property type="term" value="C:plasma membrane"/>
    <property type="evidence" value="ECO:0007669"/>
    <property type="project" value="UniProtKB-SubCell"/>
</dbReference>
<sequence>MSKLYRFIPVAVFACIAGFLVFGLSNDPSHLPSAVVGKPLPEFHLIDVEDERKLISQAELEGDYALINFWGTWCQACHVEHPFLLELAAEGVMIYGVDYKDQLAPAKRWLQELGNPYQRVIFDARGSLGFDMGVTGAPETFLIDPNGIILHRYQGVLDQRVWSSQFQPLISQ</sequence>
<dbReference type="NCBIfam" id="TIGR00385">
    <property type="entry name" value="dsbE"/>
    <property type="match status" value="1"/>
</dbReference>
<comment type="similarity">
    <text evidence="2">Belongs to the thioredoxin family. DsbE subfamily.</text>
</comment>